<sequence length="80" mass="9270">MTDAGFDVRWTPEHGSPRALIFEPREDGKHWLRVEFEWTDDEQWREIGRDHVTEVACFGSDDYVAPDGPRPRPVGGEDDE</sequence>
<evidence type="ECO:0000313" key="2">
    <source>
        <dbReference type="EMBL" id="MCU4975393.1"/>
    </source>
</evidence>
<organism evidence="2 3">
    <name type="scientific">Natronoglomus mannanivorans</name>
    <dbReference type="NCBI Taxonomy" id="2979990"/>
    <lineage>
        <taxon>Archaea</taxon>
        <taxon>Methanobacteriati</taxon>
        <taxon>Methanobacteriota</taxon>
        <taxon>Stenosarchaea group</taxon>
        <taxon>Halobacteria</taxon>
        <taxon>Halobacteriales</taxon>
        <taxon>Natrialbaceae</taxon>
        <taxon>Natronoglomus</taxon>
    </lineage>
</organism>
<name>A0ABT2QKB7_9EURY</name>
<reference evidence="2 3" key="1">
    <citation type="submission" date="2022-09" db="EMBL/GenBank/DDBJ databases">
        <title>Enrichment on poylsaccharides allowed isolation of novel metabolic and taxonomic groups of Haloarchaea.</title>
        <authorList>
            <person name="Sorokin D.Y."/>
            <person name="Elcheninov A.G."/>
            <person name="Khizhniak T.V."/>
            <person name="Kolganova T.V."/>
            <person name="Kublanov I.V."/>
        </authorList>
    </citation>
    <scope>NUCLEOTIDE SEQUENCE [LARGE SCALE GENOMIC DNA]</scope>
    <source>
        <strain evidence="2 3">AArc-m2/3/4</strain>
    </source>
</reference>
<dbReference type="EMBL" id="JAOPKB010000018">
    <property type="protein sequence ID" value="MCU4975393.1"/>
    <property type="molecule type" value="Genomic_DNA"/>
</dbReference>
<protein>
    <submittedName>
        <fullName evidence="2">Uncharacterized protein</fullName>
    </submittedName>
</protein>
<feature type="region of interest" description="Disordered" evidence="1">
    <location>
        <begin position="60"/>
        <end position="80"/>
    </location>
</feature>
<keyword evidence="3" id="KW-1185">Reference proteome</keyword>
<dbReference type="Proteomes" id="UP001320972">
    <property type="component" value="Unassembled WGS sequence"/>
</dbReference>
<comment type="caution">
    <text evidence="2">The sequence shown here is derived from an EMBL/GenBank/DDBJ whole genome shotgun (WGS) entry which is preliminary data.</text>
</comment>
<evidence type="ECO:0000256" key="1">
    <source>
        <dbReference type="SAM" id="MobiDB-lite"/>
    </source>
</evidence>
<accession>A0ABT2QKB7</accession>
<proteinExistence type="predicted"/>
<evidence type="ECO:0000313" key="3">
    <source>
        <dbReference type="Proteomes" id="UP001320972"/>
    </source>
</evidence>
<gene>
    <name evidence="2" type="ORF">OB955_22110</name>
</gene>
<dbReference type="RefSeq" id="WP_338009131.1">
    <property type="nucleotide sequence ID" value="NZ_JAOPKB010000018.1"/>
</dbReference>